<comment type="cofactor">
    <cofactor evidence="1">
        <name>Mn(2+)</name>
        <dbReference type="ChEBI" id="CHEBI:29035"/>
    </cofactor>
</comment>
<evidence type="ECO:0000256" key="6">
    <source>
        <dbReference type="ARBA" id="ARBA00022741"/>
    </source>
</evidence>
<protein>
    <recommendedName>
        <fullName evidence="13">D-alanine--D-alanine ligase</fullName>
        <ecNumber evidence="13">6.3.2.4</ecNumber>
    </recommendedName>
    <alternativeName>
        <fullName evidence="13">D-Ala-D-Ala ligase</fullName>
    </alternativeName>
    <alternativeName>
        <fullName evidence="13">D-alanylalanine synthetase</fullName>
    </alternativeName>
</protein>
<dbReference type="PANTHER" id="PTHR23132:SF25">
    <property type="entry name" value="D-ALANINE--D-ALANINE LIGASE A"/>
    <property type="match status" value="1"/>
</dbReference>
<evidence type="ECO:0000313" key="16">
    <source>
        <dbReference type="EMBL" id="MFC1415639.1"/>
    </source>
</evidence>
<keyword evidence="4 13" id="KW-0436">Ligase</keyword>
<organism evidence="16 17">
    <name type="scientific">Streptacidiphilus cavernicola</name>
    <dbReference type="NCBI Taxonomy" id="3342716"/>
    <lineage>
        <taxon>Bacteria</taxon>
        <taxon>Bacillati</taxon>
        <taxon>Actinomycetota</taxon>
        <taxon>Actinomycetes</taxon>
        <taxon>Kitasatosporales</taxon>
        <taxon>Streptomycetaceae</taxon>
        <taxon>Streptacidiphilus</taxon>
    </lineage>
</organism>
<dbReference type="PROSITE" id="PS00844">
    <property type="entry name" value="DALA_DALA_LIGASE_2"/>
    <property type="match status" value="1"/>
</dbReference>
<comment type="similarity">
    <text evidence="3 13">Belongs to the D-alanine--D-alanine ligase family.</text>
</comment>
<dbReference type="InterPro" id="IPR000291">
    <property type="entry name" value="D-Ala_lig_Van_CS"/>
</dbReference>
<proteinExistence type="inferred from homology"/>
<reference evidence="16 17" key="1">
    <citation type="submission" date="2024-09" db="EMBL/GenBank/DDBJ databases">
        <authorList>
            <person name="Lee S.D."/>
        </authorList>
    </citation>
    <scope>NUCLEOTIDE SEQUENCE [LARGE SCALE GENOMIC DNA]</scope>
    <source>
        <strain evidence="16 17">N8-3</strain>
    </source>
</reference>
<keyword evidence="12 13" id="KW-0961">Cell wall biogenesis/degradation</keyword>
<dbReference type="HAMAP" id="MF_00047">
    <property type="entry name" value="Dala_Dala_lig"/>
    <property type="match status" value="1"/>
</dbReference>
<dbReference type="InterPro" id="IPR013815">
    <property type="entry name" value="ATP_grasp_subdomain_1"/>
</dbReference>
<evidence type="ECO:0000256" key="4">
    <source>
        <dbReference type="ARBA" id="ARBA00022598"/>
    </source>
</evidence>
<evidence type="ECO:0000256" key="10">
    <source>
        <dbReference type="ARBA" id="ARBA00022984"/>
    </source>
</evidence>
<dbReference type="InterPro" id="IPR005905">
    <property type="entry name" value="D_ala_D_ala"/>
</dbReference>
<evidence type="ECO:0000256" key="12">
    <source>
        <dbReference type="ARBA" id="ARBA00023316"/>
    </source>
</evidence>
<dbReference type="InterPro" id="IPR011095">
    <property type="entry name" value="Dala_Dala_lig_C"/>
</dbReference>
<evidence type="ECO:0000259" key="15">
    <source>
        <dbReference type="PROSITE" id="PS50975"/>
    </source>
</evidence>
<dbReference type="InterPro" id="IPR016185">
    <property type="entry name" value="PreATP-grasp_dom_sf"/>
</dbReference>
<keyword evidence="7 14" id="KW-0067">ATP-binding</keyword>
<comment type="caution">
    <text evidence="16">The sequence shown here is derived from an EMBL/GenBank/DDBJ whole genome shotgun (WGS) entry which is preliminary data.</text>
</comment>
<name>A0ABV6VPH2_9ACTN</name>
<evidence type="ECO:0000313" key="17">
    <source>
        <dbReference type="Proteomes" id="UP001592531"/>
    </source>
</evidence>
<dbReference type="SUPFAM" id="SSF52440">
    <property type="entry name" value="PreATP-grasp domain"/>
    <property type="match status" value="1"/>
</dbReference>
<comment type="subcellular location">
    <subcellularLocation>
        <location evidence="13">Cytoplasm</location>
    </subcellularLocation>
</comment>
<feature type="domain" description="ATP-grasp" evidence="15">
    <location>
        <begin position="130"/>
        <end position="331"/>
    </location>
</feature>
<keyword evidence="10 13" id="KW-0573">Peptidoglycan synthesis</keyword>
<dbReference type="GO" id="GO:0016874">
    <property type="term" value="F:ligase activity"/>
    <property type="evidence" value="ECO:0007669"/>
    <property type="project" value="UniProtKB-KW"/>
</dbReference>
<dbReference type="Gene3D" id="3.30.1490.20">
    <property type="entry name" value="ATP-grasp fold, A domain"/>
    <property type="match status" value="1"/>
</dbReference>
<dbReference type="RefSeq" id="WP_380531702.1">
    <property type="nucleotide sequence ID" value="NZ_JBHFAB010000002.1"/>
</dbReference>
<evidence type="ECO:0000256" key="1">
    <source>
        <dbReference type="ARBA" id="ARBA00001936"/>
    </source>
</evidence>
<dbReference type="PROSITE" id="PS00843">
    <property type="entry name" value="DALA_DALA_LIGASE_1"/>
    <property type="match status" value="1"/>
</dbReference>
<dbReference type="Gene3D" id="3.30.470.20">
    <property type="entry name" value="ATP-grasp fold, B domain"/>
    <property type="match status" value="1"/>
</dbReference>
<dbReference type="EC" id="6.3.2.4" evidence="13"/>
<dbReference type="Pfam" id="PF07478">
    <property type="entry name" value="Dala_Dala_lig_C"/>
    <property type="match status" value="1"/>
</dbReference>
<evidence type="ECO:0000256" key="5">
    <source>
        <dbReference type="ARBA" id="ARBA00022723"/>
    </source>
</evidence>
<dbReference type="Pfam" id="PF01820">
    <property type="entry name" value="Dala_Dala_lig_N"/>
    <property type="match status" value="1"/>
</dbReference>
<keyword evidence="8" id="KW-0460">Magnesium</keyword>
<keyword evidence="6 14" id="KW-0547">Nucleotide-binding</keyword>
<evidence type="ECO:0000256" key="14">
    <source>
        <dbReference type="PROSITE-ProRule" id="PRU00409"/>
    </source>
</evidence>
<dbReference type="Gene3D" id="3.40.50.20">
    <property type="match status" value="1"/>
</dbReference>
<evidence type="ECO:0000256" key="11">
    <source>
        <dbReference type="ARBA" id="ARBA00023211"/>
    </source>
</evidence>
<dbReference type="Proteomes" id="UP001592531">
    <property type="component" value="Unassembled WGS sequence"/>
</dbReference>
<dbReference type="PROSITE" id="PS50975">
    <property type="entry name" value="ATP_GRASP"/>
    <property type="match status" value="1"/>
</dbReference>
<keyword evidence="5" id="KW-0479">Metal-binding</keyword>
<gene>
    <name evidence="13" type="primary">ddl</name>
    <name evidence="16" type="ORF">ACEZDE_03135</name>
</gene>
<dbReference type="PIRSF" id="PIRSF039102">
    <property type="entry name" value="Ddl/VanB"/>
    <property type="match status" value="1"/>
</dbReference>
<evidence type="ECO:0000256" key="8">
    <source>
        <dbReference type="ARBA" id="ARBA00022842"/>
    </source>
</evidence>
<dbReference type="SUPFAM" id="SSF56059">
    <property type="entry name" value="Glutathione synthetase ATP-binding domain-like"/>
    <property type="match status" value="1"/>
</dbReference>
<dbReference type="EMBL" id="JBHFAB010000002">
    <property type="protein sequence ID" value="MFC1415639.1"/>
    <property type="molecule type" value="Genomic_DNA"/>
</dbReference>
<comment type="function">
    <text evidence="13">Cell wall formation.</text>
</comment>
<keyword evidence="11" id="KW-0464">Manganese</keyword>
<evidence type="ECO:0000256" key="13">
    <source>
        <dbReference type="HAMAP-Rule" id="MF_00047"/>
    </source>
</evidence>
<evidence type="ECO:0000256" key="7">
    <source>
        <dbReference type="ARBA" id="ARBA00022840"/>
    </source>
</evidence>
<dbReference type="PANTHER" id="PTHR23132">
    <property type="entry name" value="D-ALANINE--D-ALANINE LIGASE"/>
    <property type="match status" value="1"/>
</dbReference>
<sequence length="342" mass="35880">MIDTQLSPLPRRIRVAVIGGGQNSEHEVSLASAASVRAALDPAVFEVQSLTVDRDGYWLRADGQPLAATRARSFAAAVGLIADCDVAFPAVHGPRGEDGSLAALFELAGVPYVGAGVRGGALAMDKWATKLVAAELGIRTAAGRLVDAGTAAGLRPDRFPVVVKPVAAGSSHGVGLVHRIEELDGALADALAHDHRVLVEEFVTGREVDLAVLERADGSLLVGPALEIVVAGAAERTALFDTAQKYDGSAVFRIPAPLADAEEKALREAALALFTALGCRSVARFDFFLTPEGPVLNEVNTMPGMTAQSQVPKMFEQAGLPYPALLDQLLRSALSDRTQDHR</sequence>
<keyword evidence="9 13" id="KW-0133">Cell shape</keyword>
<dbReference type="NCBIfam" id="TIGR01205">
    <property type="entry name" value="D_ala_D_alaTIGR"/>
    <property type="match status" value="1"/>
</dbReference>
<evidence type="ECO:0000256" key="2">
    <source>
        <dbReference type="ARBA" id="ARBA00001946"/>
    </source>
</evidence>
<comment type="pathway">
    <text evidence="13">Cell wall biogenesis; peptidoglycan biosynthesis.</text>
</comment>
<keyword evidence="17" id="KW-1185">Reference proteome</keyword>
<accession>A0ABV6VPH2</accession>
<comment type="cofactor">
    <cofactor evidence="2">
        <name>Mg(2+)</name>
        <dbReference type="ChEBI" id="CHEBI:18420"/>
    </cofactor>
</comment>
<comment type="catalytic activity">
    <reaction evidence="13">
        <text>2 D-alanine + ATP = D-alanyl-D-alanine + ADP + phosphate + H(+)</text>
        <dbReference type="Rhea" id="RHEA:11224"/>
        <dbReference type="ChEBI" id="CHEBI:15378"/>
        <dbReference type="ChEBI" id="CHEBI:30616"/>
        <dbReference type="ChEBI" id="CHEBI:43474"/>
        <dbReference type="ChEBI" id="CHEBI:57416"/>
        <dbReference type="ChEBI" id="CHEBI:57822"/>
        <dbReference type="ChEBI" id="CHEBI:456216"/>
        <dbReference type="EC" id="6.3.2.4"/>
    </reaction>
</comment>
<evidence type="ECO:0000256" key="3">
    <source>
        <dbReference type="ARBA" id="ARBA00010871"/>
    </source>
</evidence>
<keyword evidence="13" id="KW-0963">Cytoplasm</keyword>
<dbReference type="InterPro" id="IPR011761">
    <property type="entry name" value="ATP-grasp"/>
</dbReference>
<evidence type="ECO:0000256" key="9">
    <source>
        <dbReference type="ARBA" id="ARBA00022960"/>
    </source>
</evidence>
<dbReference type="InterPro" id="IPR011127">
    <property type="entry name" value="Dala_Dala_lig_N"/>
</dbReference>